<evidence type="ECO:0000313" key="2">
    <source>
        <dbReference type="EMBL" id="AXX98883.1"/>
    </source>
</evidence>
<keyword evidence="3" id="KW-1185">Reference proteome</keyword>
<feature type="transmembrane region" description="Helical" evidence="1">
    <location>
        <begin position="141"/>
        <end position="160"/>
    </location>
</feature>
<proteinExistence type="predicted"/>
<name>A0A347UJ55_9RHOB</name>
<evidence type="ECO:0000313" key="3">
    <source>
        <dbReference type="Proteomes" id="UP000261704"/>
    </source>
</evidence>
<evidence type="ECO:0000256" key="1">
    <source>
        <dbReference type="SAM" id="Phobius"/>
    </source>
</evidence>
<reference evidence="2 3" key="1">
    <citation type="submission" date="2018-09" db="EMBL/GenBank/DDBJ databases">
        <title>Profundibacter amoris BAR1 gen. nov., sp. nov., a new member of the Roseobacter clade isolated at Lokis Castle Vent Field on the Arctic Mid-Oceanic Ridge.</title>
        <authorList>
            <person name="Le Moine Bauer S."/>
            <person name="Sjoeberg A.G."/>
            <person name="L'Haridon S."/>
            <person name="Stokke R."/>
            <person name="Roalkvam I."/>
            <person name="Steen I.H."/>
            <person name="Dahle H."/>
        </authorList>
    </citation>
    <scope>NUCLEOTIDE SEQUENCE [LARGE SCALE GENOMIC DNA]</scope>
    <source>
        <strain evidence="2 3">BAR1</strain>
    </source>
</reference>
<sequence length="240" mass="28041">MRLRKTRSKRLIFGKIKNYISAMWRKIVLYFRLMVLIHEWLPKVWMLGLLRPIVFLMVYIGVRDFPTVVGSIPLKPLVLATIAGFCVRFVLEFVLAKKHPLEIDADLQKSAFALRIVFWPALFLVTIYFNSEAWCKHLVTYYSIFVAIILLIGLTDKKLLQKSLRWTWMGLPSPTIEYAAKVRAFAHLGFAGANELAIILLDTETWIVWMILMPFVIMYFSNIFTIVYDIRVNRGYEDPD</sequence>
<dbReference type="AlphaFoldDB" id="A0A347UJ55"/>
<dbReference type="EMBL" id="CP032125">
    <property type="protein sequence ID" value="AXX98883.1"/>
    <property type="molecule type" value="Genomic_DNA"/>
</dbReference>
<feature type="transmembrane region" description="Helical" evidence="1">
    <location>
        <begin position="206"/>
        <end position="228"/>
    </location>
</feature>
<organism evidence="2 3">
    <name type="scientific">Profundibacter amoris</name>
    <dbReference type="NCBI Taxonomy" id="2171755"/>
    <lineage>
        <taxon>Bacteria</taxon>
        <taxon>Pseudomonadati</taxon>
        <taxon>Pseudomonadota</taxon>
        <taxon>Alphaproteobacteria</taxon>
        <taxon>Rhodobacterales</taxon>
        <taxon>Paracoccaceae</taxon>
        <taxon>Profundibacter</taxon>
    </lineage>
</organism>
<dbReference type="KEGG" id="pamo:BAR1_13670"/>
<feature type="transmembrane region" description="Helical" evidence="1">
    <location>
        <begin position="112"/>
        <end position="129"/>
    </location>
</feature>
<keyword evidence="1" id="KW-1133">Transmembrane helix</keyword>
<keyword evidence="1" id="KW-0812">Transmembrane</keyword>
<accession>A0A347UJ55</accession>
<dbReference type="Proteomes" id="UP000261704">
    <property type="component" value="Chromosome"/>
</dbReference>
<keyword evidence="1" id="KW-0472">Membrane</keyword>
<gene>
    <name evidence="2" type="ORF">BAR1_13670</name>
</gene>
<feature type="transmembrane region" description="Helical" evidence="1">
    <location>
        <begin position="180"/>
        <end position="200"/>
    </location>
</feature>
<protein>
    <submittedName>
        <fullName evidence="2">Uncharacterized protein</fullName>
    </submittedName>
</protein>
<feature type="transmembrane region" description="Helical" evidence="1">
    <location>
        <begin position="74"/>
        <end position="91"/>
    </location>
</feature>